<keyword evidence="2" id="KW-1185">Reference proteome</keyword>
<gene>
    <name evidence="1" type="ORF">BDV98DRAFT_537039</name>
</gene>
<dbReference type="EMBL" id="ML178867">
    <property type="protein sequence ID" value="TFK96087.1"/>
    <property type="molecule type" value="Genomic_DNA"/>
</dbReference>
<dbReference type="PANTHER" id="PTHR38846">
    <property type="entry name" value="C3H1-TYPE DOMAIN-CONTAINING PROTEIN"/>
    <property type="match status" value="1"/>
</dbReference>
<organism evidence="1 2">
    <name type="scientific">Pterulicium gracile</name>
    <dbReference type="NCBI Taxonomy" id="1884261"/>
    <lineage>
        <taxon>Eukaryota</taxon>
        <taxon>Fungi</taxon>
        <taxon>Dikarya</taxon>
        <taxon>Basidiomycota</taxon>
        <taxon>Agaricomycotina</taxon>
        <taxon>Agaricomycetes</taxon>
        <taxon>Agaricomycetidae</taxon>
        <taxon>Agaricales</taxon>
        <taxon>Pleurotineae</taxon>
        <taxon>Pterulaceae</taxon>
        <taxon>Pterulicium</taxon>
    </lineage>
</organism>
<dbReference type="STRING" id="1884261.A0A5C3Q4J1"/>
<reference evidence="1 2" key="1">
    <citation type="journal article" date="2019" name="Nat. Ecol. Evol.">
        <title>Megaphylogeny resolves global patterns of mushroom evolution.</title>
        <authorList>
            <person name="Varga T."/>
            <person name="Krizsan K."/>
            <person name="Foldi C."/>
            <person name="Dima B."/>
            <person name="Sanchez-Garcia M."/>
            <person name="Sanchez-Ramirez S."/>
            <person name="Szollosi G.J."/>
            <person name="Szarkandi J.G."/>
            <person name="Papp V."/>
            <person name="Albert L."/>
            <person name="Andreopoulos W."/>
            <person name="Angelini C."/>
            <person name="Antonin V."/>
            <person name="Barry K.W."/>
            <person name="Bougher N.L."/>
            <person name="Buchanan P."/>
            <person name="Buyck B."/>
            <person name="Bense V."/>
            <person name="Catcheside P."/>
            <person name="Chovatia M."/>
            <person name="Cooper J."/>
            <person name="Damon W."/>
            <person name="Desjardin D."/>
            <person name="Finy P."/>
            <person name="Geml J."/>
            <person name="Haridas S."/>
            <person name="Hughes K."/>
            <person name="Justo A."/>
            <person name="Karasinski D."/>
            <person name="Kautmanova I."/>
            <person name="Kiss B."/>
            <person name="Kocsube S."/>
            <person name="Kotiranta H."/>
            <person name="LaButti K.M."/>
            <person name="Lechner B.E."/>
            <person name="Liimatainen K."/>
            <person name="Lipzen A."/>
            <person name="Lukacs Z."/>
            <person name="Mihaltcheva S."/>
            <person name="Morgado L.N."/>
            <person name="Niskanen T."/>
            <person name="Noordeloos M.E."/>
            <person name="Ohm R.A."/>
            <person name="Ortiz-Santana B."/>
            <person name="Ovrebo C."/>
            <person name="Racz N."/>
            <person name="Riley R."/>
            <person name="Savchenko A."/>
            <person name="Shiryaev A."/>
            <person name="Soop K."/>
            <person name="Spirin V."/>
            <person name="Szebenyi C."/>
            <person name="Tomsovsky M."/>
            <person name="Tulloss R.E."/>
            <person name="Uehling J."/>
            <person name="Grigoriev I.V."/>
            <person name="Vagvolgyi C."/>
            <person name="Papp T."/>
            <person name="Martin F.M."/>
            <person name="Miettinen O."/>
            <person name="Hibbett D.S."/>
            <person name="Nagy L.G."/>
        </authorList>
    </citation>
    <scope>NUCLEOTIDE SEQUENCE [LARGE SCALE GENOMIC DNA]</scope>
    <source>
        <strain evidence="1 2">CBS 309.79</strain>
    </source>
</reference>
<dbReference type="OrthoDB" id="6105938at2759"/>
<dbReference type="AlphaFoldDB" id="A0A5C3Q4J1"/>
<name>A0A5C3Q4J1_9AGAR</name>
<sequence length="160" mass="18100">MSKFLLDYPSFVPRPNEPIISEFNRLAVHNQWQKGADEWKKNRRLYIGAAVREEFALAFGVDQDSLEGWKKICVAVGVISAAEVDSLKSVSDCEKKLEGTFVNLVDLTDSLRRGDEVMSRQGVHKSRKALSSYIQATSKYFSLQEAKKLPFLARFLIKVG</sequence>
<dbReference type="PANTHER" id="PTHR38846:SF1">
    <property type="entry name" value="C3H1-TYPE DOMAIN-CONTAINING PROTEIN"/>
    <property type="match status" value="1"/>
</dbReference>
<proteinExistence type="predicted"/>
<accession>A0A5C3Q4J1</accession>
<evidence type="ECO:0000313" key="2">
    <source>
        <dbReference type="Proteomes" id="UP000305067"/>
    </source>
</evidence>
<dbReference type="Proteomes" id="UP000305067">
    <property type="component" value="Unassembled WGS sequence"/>
</dbReference>
<evidence type="ECO:0000313" key="1">
    <source>
        <dbReference type="EMBL" id="TFK96087.1"/>
    </source>
</evidence>
<protein>
    <submittedName>
        <fullName evidence="1">Uncharacterized protein</fullName>
    </submittedName>
</protein>